<dbReference type="EMBL" id="FNUE01000001">
    <property type="protein sequence ID" value="SEE08527.1"/>
    <property type="molecule type" value="Genomic_DNA"/>
</dbReference>
<dbReference type="InterPro" id="IPR018060">
    <property type="entry name" value="HTH_AraC"/>
</dbReference>
<keyword evidence="2" id="KW-0238">DNA-binding</keyword>
<feature type="transmembrane region" description="Helical" evidence="4">
    <location>
        <begin position="12"/>
        <end position="33"/>
    </location>
</feature>
<feature type="domain" description="HTH araC/xylS-type" evidence="5">
    <location>
        <begin position="287"/>
        <end position="391"/>
    </location>
</feature>
<feature type="transmembrane region" description="Helical" evidence="4">
    <location>
        <begin position="45"/>
        <end position="71"/>
    </location>
</feature>
<feature type="transmembrane region" description="Helical" evidence="4">
    <location>
        <begin position="111"/>
        <end position="130"/>
    </location>
</feature>
<feature type="transmembrane region" description="Helical" evidence="4">
    <location>
        <begin position="192"/>
        <end position="212"/>
    </location>
</feature>
<gene>
    <name evidence="6" type="ORF">SAMN05444353_0654</name>
</gene>
<evidence type="ECO:0000256" key="3">
    <source>
        <dbReference type="ARBA" id="ARBA00023163"/>
    </source>
</evidence>
<keyword evidence="4" id="KW-0812">Transmembrane</keyword>
<dbReference type="Pfam" id="PF12833">
    <property type="entry name" value="HTH_18"/>
    <property type="match status" value="1"/>
</dbReference>
<evidence type="ECO:0000313" key="7">
    <source>
        <dbReference type="Proteomes" id="UP000183071"/>
    </source>
</evidence>
<dbReference type="Proteomes" id="UP000183071">
    <property type="component" value="Unassembled WGS sequence"/>
</dbReference>
<evidence type="ECO:0000256" key="2">
    <source>
        <dbReference type="ARBA" id="ARBA00023125"/>
    </source>
</evidence>
<name>A0A1H5FYP9_9FLAO</name>
<keyword evidence="7" id="KW-1185">Reference proteome</keyword>
<keyword evidence="4" id="KW-1133">Transmembrane helix</keyword>
<organism evidence="6 7">
    <name type="scientific">Polaribacter dokdonensis DSW-5</name>
    <dbReference type="NCBI Taxonomy" id="1300348"/>
    <lineage>
        <taxon>Bacteria</taxon>
        <taxon>Pseudomonadati</taxon>
        <taxon>Bacteroidota</taxon>
        <taxon>Flavobacteriia</taxon>
        <taxon>Flavobacteriales</taxon>
        <taxon>Flavobacteriaceae</taxon>
    </lineage>
</organism>
<dbReference type="PROSITE" id="PS01124">
    <property type="entry name" value="HTH_ARAC_FAMILY_2"/>
    <property type="match status" value="1"/>
</dbReference>
<keyword evidence="4" id="KW-0472">Membrane</keyword>
<evidence type="ECO:0000313" key="6">
    <source>
        <dbReference type="EMBL" id="SEE08527.1"/>
    </source>
</evidence>
<dbReference type="SMART" id="SM00342">
    <property type="entry name" value="HTH_ARAC"/>
    <property type="match status" value="1"/>
</dbReference>
<proteinExistence type="predicted"/>
<reference evidence="6 7" key="1">
    <citation type="submission" date="2016-10" db="EMBL/GenBank/DDBJ databases">
        <authorList>
            <person name="Varghese N."/>
            <person name="Submissions S."/>
        </authorList>
    </citation>
    <scope>NUCLEOTIDE SEQUENCE [LARGE SCALE GENOMIC DNA]</scope>
    <source>
        <strain evidence="6 7">DSW-5</strain>
    </source>
</reference>
<feature type="transmembrane region" description="Helical" evidence="4">
    <location>
        <begin position="232"/>
        <end position="251"/>
    </location>
</feature>
<sequence length="394" mass="46125">MLSFFLSFPDFNLYSTPLLILVVQGLIFVALLFARYFKKKNISDLFLGLILLIICYEQTCYTVGFMGWYNVFRNTKINYFLIPMGVAIAPLIYFYVKTITTSNFKFRKKDWLHFLLAFCLIIFRLGIYVYDSLQPGFNETQNGVLKLSIEEPIVSPLWVFVSFAQMLLYLAFTFQLFYNYRKRIREYFSNTYKLELNWILSFLIAFTLLFLYSSLQDIVGSLIIELNYKQRWWLNIFMALVVLFVGIKGYFTDTTKLNKLTFSFSPNPESIPQQKNNISEFSAEDLEKVSNYMKTEKPYLNPDLNLSDLSTSLNFSRAELSKIINTGFAKNFNDFINEYRVNTFKEKLESGEHKDFSLLGIAYDCGFNSKATFNRVFKKVTQTSPTEFLNTLKS</sequence>
<comment type="caution">
    <text evidence="6">The sequence shown here is derived from an EMBL/GenBank/DDBJ whole genome shotgun (WGS) entry which is preliminary data.</text>
</comment>
<dbReference type="PANTHER" id="PTHR43280:SF29">
    <property type="entry name" value="ARAC-FAMILY TRANSCRIPTIONAL REGULATOR"/>
    <property type="match status" value="1"/>
</dbReference>
<dbReference type="SUPFAM" id="SSF46689">
    <property type="entry name" value="Homeodomain-like"/>
    <property type="match status" value="1"/>
</dbReference>
<accession>A0A1H5FYP9</accession>
<dbReference type="PANTHER" id="PTHR43280">
    <property type="entry name" value="ARAC-FAMILY TRANSCRIPTIONAL REGULATOR"/>
    <property type="match status" value="1"/>
</dbReference>
<evidence type="ECO:0000256" key="4">
    <source>
        <dbReference type="SAM" id="Phobius"/>
    </source>
</evidence>
<dbReference type="InterPro" id="IPR009057">
    <property type="entry name" value="Homeodomain-like_sf"/>
</dbReference>
<dbReference type="Gene3D" id="1.10.10.60">
    <property type="entry name" value="Homeodomain-like"/>
    <property type="match status" value="2"/>
</dbReference>
<keyword evidence="3" id="KW-0804">Transcription</keyword>
<feature type="transmembrane region" description="Helical" evidence="4">
    <location>
        <begin position="77"/>
        <end position="96"/>
    </location>
</feature>
<feature type="transmembrane region" description="Helical" evidence="4">
    <location>
        <begin position="157"/>
        <end position="180"/>
    </location>
</feature>
<protein>
    <submittedName>
        <fullName evidence="6">Transcriptional regulator, AraC family</fullName>
    </submittedName>
</protein>
<keyword evidence="1" id="KW-0805">Transcription regulation</keyword>
<evidence type="ECO:0000259" key="5">
    <source>
        <dbReference type="PROSITE" id="PS01124"/>
    </source>
</evidence>
<evidence type="ECO:0000256" key="1">
    <source>
        <dbReference type="ARBA" id="ARBA00023015"/>
    </source>
</evidence>